<evidence type="ECO:0008006" key="3">
    <source>
        <dbReference type="Google" id="ProtNLM"/>
    </source>
</evidence>
<dbReference type="PANTHER" id="PTHR32305">
    <property type="match status" value="1"/>
</dbReference>
<dbReference type="STRING" id="252514.A3224_15010"/>
<dbReference type="PANTHER" id="PTHR32305:SF15">
    <property type="entry name" value="PROTEIN RHSA-RELATED"/>
    <property type="match status" value="1"/>
</dbReference>
<dbReference type="InterPro" id="IPR022385">
    <property type="entry name" value="Rhs_assc_core"/>
</dbReference>
<dbReference type="NCBIfam" id="TIGR03696">
    <property type="entry name" value="Rhs_assc_core"/>
    <property type="match status" value="1"/>
</dbReference>
<evidence type="ECO:0000313" key="2">
    <source>
        <dbReference type="Proteomes" id="UP000076077"/>
    </source>
</evidence>
<keyword evidence="2" id="KW-1185">Reference proteome</keyword>
<dbReference type="InterPro" id="IPR050708">
    <property type="entry name" value="T6SS_VgrG/RHS"/>
</dbReference>
<organism evidence="1 2">
    <name type="scientific">Microbulbifer thermotolerans</name>
    <dbReference type="NCBI Taxonomy" id="252514"/>
    <lineage>
        <taxon>Bacteria</taxon>
        <taxon>Pseudomonadati</taxon>
        <taxon>Pseudomonadota</taxon>
        <taxon>Gammaproteobacteria</taxon>
        <taxon>Cellvibrionales</taxon>
        <taxon>Microbulbiferaceae</taxon>
        <taxon>Microbulbifer</taxon>
    </lineage>
</organism>
<protein>
    <recommendedName>
        <fullName evidence="3">RHS repeat-associated core domain-containing protein</fullName>
    </recommendedName>
</protein>
<accession>A0A143HPS3</accession>
<evidence type="ECO:0000313" key="1">
    <source>
        <dbReference type="EMBL" id="AMX03719.1"/>
    </source>
</evidence>
<reference evidence="2" key="1">
    <citation type="submission" date="2016-03" db="EMBL/GenBank/DDBJ databases">
        <authorList>
            <person name="Lee Y.-S."/>
            <person name="Choi Y.-L."/>
        </authorList>
    </citation>
    <scope>NUCLEOTIDE SEQUENCE [LARGE SCALE GENOMIC DNA]</scope>
    <source>
        <strain evidence="2">DAU221</strain>
    </source>
</reference>
<gene>
    <name evidence="1" type="ORF">A3224_15010</name>
</gene>
<name>A0A143HPS3_MICTH</name>
<sequence>MYQGAKPHAVTKVGTVSYEYDDNNGNLTSDSTGREFFYTSFDKPSLIKSTGSYDQTAFFYGPDRSRYKRIDTRANGEVITTLYLGNVERIHRSSDGKYRWKRYLPGGGVFTYTTDADFNQQSFTEQYLLKDHIGSTDVVLDANGNILETMAFDPWGKRRDADWQAIDISDFVADNYSLLESLTDTTTKGFTGHEMVDALGVIHMNGRIYDPELGRFLQADSFIDGVDDTQGYNRYSYVKGNPLTLTDPTGYYSWGDLVDDVKGFLKDLCGDSCGVNVDSNGNIDLYAGQLNPDHGGFWAQPGAAGISTPEGTVPGAFGESKREGESIWDLITSQGTSENGGGFEPDVTLDSVAHLLVDGNKYSSLFQEVFHGEQFTDDPTQLAFEGVFVRSRSFDRAIAMGEISVEQAADLQNECRHQGGGCVAIAVAGEALGVLPIVGLSGRSLFRSLGVFRSGVTKGGLREADNIANGPKLAKQLRLESANSPFTKSGHLTDDAVRNSREIIPASEINNPAIPKGFSKYSTETFQSPSGNFQTHFYKNPKTGEVFYGQDYKVIFNSKSGG</sequence>
<dbReference type="Proteomes" id="UP000076077">
    <property type="component" value="Chromosome"/>
</dbReference>
<proteinExistence type="predicted"/>
<dbReference type="Gene3D" id="2.180.10.10">
    <property type="entry name" value="RHS repeat-associated core"/>
    <property type="match status" value="1"/>
</dbReference>
<dbReference type="EMBL" id="CP014864">
    <property type="protein sequence ID" value="AMX03719.1"/>
    <property type="molecule type" value="Genomic_DNA"/>
</dbReference>
<dbReference type="AlphaFoldDB" id="A0A143HPS3"/>
<dbReference type="KEGG" id="mthd:A3224_15010"/>